<dbReference type="PANTHER" id="PTHR11017">
    <property type="entry name" value="LEUCINE-RICH REPEAT-CONTAINING PROTEIN"/>
    <property type="match status" value="1"/>
</dbReference>
<dbReference type="OMA" id="HIVPLVP"/>
<evidence type="ECO:0000256" key="2">
    <source>
        <dbReference type="ARBA" id="ARBA00022614"/>
    </source>
</evidence>
<evidence type="ECO:0000256" key="6">
    <source>
        <dbReference type="ARBA" id="ARBA00047304"/>
    </source>
</evidence>
<gene>
    <name evidence="9" type="primary">LOC115978123</name>
</gene>
<keyword evidence="10" id="KW-1185">Reference proteome</keyword>
<proteinExistence type="predicted"/>
<evidence type="ECO:0000256" key="5">
    <source>
        <dbReference type="ARBA" id="ARBA00023027"/>
    </source>
</evidence>
<comment type="catalytic activity">
    <reaction evidence="6">
        <text>NAD(+) + H2O = ADP-D-ribose + nicotinamide + H(+)</text>
        <dbReference type="Rhea" id="RHEA:16301"/>
        <dbReference type="ChEBI" id="CHEBI:15377"/>
        <dbReference type="ChEBI" id="CHEBI:15378"/>
        <dbReference type="ChEBI" id="CHEBI:17154"/>
        <dbReference type="ChEBI" id="CHEBI:57540"/>
        <dbReference type="ChEBI" id="CHEBI:57967"/>
        <dbReference type="EC" id="3.2.2.6"/>
    </reaction>
    <physiologicalReaction direction="left-to-right" evidence="6">
        <dbReference type="Rhea" id="RHEA:16302"/>
    </physiologicalReaction>
</comment>
<reference evidence="9" key="2">
    <citation type="submission" date="2021-01" db="UniProtKB">
        <authorList>
            <consortium name="EnsemblPlants"/>
        </authorList>
    </citation>
    <scope>IDENTIFICATION</scope>
</reference>
<dbReference type="InterPro" id="IPR011713">
    <property type="entry name" value="Leu-rich_rpt_3"/>
</dbReference>
<dbReference type="GO" id="GO:0006952">
    <property type="term" value="P:defense response"/>
    <property type="evidence" value="ECO:0007669"/>
    <property type="project" value="InterPro"/>
</dbReference>
<dbReference type="RefSeq" id="XP_030956008.1">
    <property type="nucleotide sequence ID" value="XM_031100148.1"/>
</dbReference>
<dbReference type="Gene3D" id="1.10.8.430">
    <property type="entry name" value="Helical domain of apoptotic protease-activating factors"/>
    <property type="match status" value="1"/>
</dbReference>
<dbReference type="InterPro" id="IPR002182">
    <property type="entry name" value="NB-ARC"/>
</dbReference>
<dbReference type="SUPFAM" id="SSF52540">
    <property type="entry name" value="P-loop containing nucleoside triphosphate hydrolases"/>
    <property type="match status" value="1"/>
</dbReference>
<evidence type="ECO:0000256" key="3">
    <source>
        <dbReference type="ARBA" id="ARBA00022737"/>
    </source>
</evidence>
<dbReference type="Gramene" id="QL01p010483:mrna">
    <property type="protein sequence ID" value="QL01p010483:mrna"/>
    <property type="gene ID" value="QL01p010483"/>
</dbReference>
<dbReference type="Pfam" id="PF01582">
    <property type="entry name" value="TIR"/>
    <property type="match status" value="1"/>
</dbReference>
<dbReference type="OrthoDB" id="1627220at2759"/>
<dbReference type="EMBL" id="LRBV02000001">
    <property type="status" value="NOT_ANNOTATED_CDS"/>
    <property type="molecule type" value="Genomic_DNA"/>
</dbReference>
<dbReference type="KEGG" id="qlo:115978123"/>
<evidence type="ECO:0000256" key="4">
    <source>
        <dbReference type="ARBA" id="ARBA00022801"/>
    </source>
</evidence>
<sequence length="1103" mass="124775">MGTENASSSSCFPSSSSSSVVPGWRYEYHVFISFRGSDTRKKFTSHLYEALRRNGITTFRDDESLERGEFISPELMRAIEESRFAVIIFSKNYASSSWCLTELAKIVECMDKKKLTVLPVFYDVDPSDVRKLRGTFAEAFAKHLNNNNENVQTWKDVVTKVAGISGWDLQDESEATVIQKIIQRISLELDHKFSIVFEHLVGMDSRVKEMLDLCMCEGLDCVHFVGICGMGGIGKTTLAREIYGRIYSDFEAWCFLENVREDAKSKGLVSLQKILLSKIFVGTEIYIHDFYEGINVIGTRLRNKRVLIVLDDVNEEKQLEALAGNGGWFGPGSIIIVTSRDKHLLRSHGVKHIYEAKELNKDEALKLFSWKAFKEPHLEQSYVDLSMEFVRYANGLPLALKVLGSSLFGRTPDAWRSARDNLVAKPKRTIMEILQISLDGLEGIERELLLDIACFFKGGHISYIRDTLESLGHHPDYNIYVLMDKSLITIESNGTLSMHDLLQEMGQDIVCCESPKEPGKRSRLWCYKDVLHVLKNNTGTEFVEGIVLKMPEDKNERLSVEAFSKMKNLRFLKIGYVEPQQGHNRGHIQLPQDLIYLSNELRIIDWYGYPLKSMPTNFQPIKLVELRMRCSGIKKLWKEIMILNELKLIDLSYSQNLIEIPDLSGALNLEKLILQSCTRLYKIHASVGDLKKLVQLDLKGCKNLSSLPNTICSLMALKTLNLCDCSRLVKLPENLGNLEGLEELNVSGTAIRGLFSSSTPLKNLKKLSIGGCAFLLSKKLLNFPLLRRSPDPMGTLTRTLSSLSSLTDLNLSYCNLRTVPDVIGSLSSLNYLNLRGNNFVCLPENIIRLSNLYTLFLSGCKDLRLLPELPLNIKYLEAEGCTSLETLPLRPEDVFCPYLFLINCIKLTDNLGFGDMSSTMLARYIQSPDLRYQNFIIPGSEIPKWFSHQIEEDSMTLHGPSDITGIAVCIIFVIRPHLSLHQPPSEFYEATHWVDLYCFVDGSQISDDLRVGLSEHFGKIDSSHLCIKYVPFIRESDKELSQIDANRFSEIAIEIETQGPGLVVTKWGARLVYEQDIKDLKQNMPGSCICSIIPFEDTSDDSA</sequence>
<dbReference type="InterPro" id="IPR035897">
    <property type="entry name" value="Toll_tir_struct_dom_sf"/>
</dbReference>
<feature type="domain" description="TIR" evidence="8">
    <location>
        <begin position="26"/>
        <end position="189"/>
    </location>
</feature>
<evidence type="ECO:0000256" key="7">
    <source>
        <dbReference type="SAM" id="MobiDB-lite"/>
    </source>
</evidence>
<dbReference type="EC" id="3.2.2.6" evidence="1"/>
<dbReference type="FunFam" id="3.40.50.10140:FF:000007">
    <property type="entry name" value="Disease resistance protein (TIR-NBS-LRR class)"/>
    <property type="match status" value="1"/>
</dbReference>
<keyword evidence="4" id="KW-0378">Hydrolase</keyword>
<dbReference type="InParanoid" id="A0A7N2KLN0"/>
<dbReference type="GeneID" id="115978123"/>
<dbReference type="InterPro" id="IPR045344">
    <property type="entry name" value="C-JID"/>
</dbReference>
<dbReference type="Gene3D" id="3.40.50.300">
    <property type="entry name" value="P-loop containing nucleotide triphosphate hydrolases"/>
    <property type="match status" value="1"/>
</dbReference>
<dbReference type="Pfam" id="PF00931">
    <property type="entry name" value="NB-ARC"/>
    <property type="match status" value="1"/>
</dbReference>
<dbReference type="EnsemblPlants" id="QL01p010483:mrna">
    <property type="protein sequence ID" value="QL01p010483:mrna"/>
    <property type="gene ID" value="QL01p010483"/>
</dbReference>
<evidence type="ECO:0000313" key="10">
    <source>
        <dbReference type="Proteomes" id="UP000594261"/>
    </source>
</evidence>
<dbReference type="Pfam" id="PF20160">
    <property type="entry name" value="C-JID"/>
    <property type="match status" value="1"/>
</dbReference>
<reference evidence="9 10" key="1">
    <citation type="journal article" date="2016" name="G3 (Bethesda)">
        <title>First Draft Assembly and Annotation of the Genome of a California Endemic Oak Quercus lobata Nee (Fagaceae).</title>
        <authorList>
            <person name="Sork V.L."/>
            <person name="Fitz-Gibbon S.T."/>
            <person name="Puiu D."/>
            <person name="Crepeau M."/>
            <person name="Gugger P.F."/>
            <person name="Sherman R."/>
            <person name="Stevens K."/>
            <person name="Langley C.H."/>
            <person name="Pellegrini M."/>
            <person name="Salzberg S.L."/>
        </authorList>
    </citation>
    <scope>NUCLEOTIDE SEQUENCE [LARGE SCALE GENOMIC DNA]</scope>
    <source>
        <strain evidence="9 10">cv. SW786</strain>
    </source>
</reference>
<dbReference type="GO" id="GO:0007165">
    <property type="term" value="P:signal transduction"/>
    <property type="evidence" value="ECO:0007669"/>
    <property type="project" value="InterPro"/>
</dbReference>
<dbReference type="SMART" id="SM00255">
    <property type="entry name" value="TIR"/>
    <property type="match status" value="1"/>
</dbReference>
<dbReference type="InterPro" id="IPR032675">
    <property type="entry name" value="LRR_dom_sf"/>
</dbReference>
<feature type="compositionally biased region" description="Low complexity" evidence="7">
    <location>
        <begin position="7"/>
        <end position="19"/>
    </location>
</feature>
<dbReference type="SMART" id="SM00369">
    <property type="entry name" value="LRR_TYP"/>
    <property type="match status" value="3"/>
</dbReference>
<dbReference type="Pfam" id="PF23282">
    <property type="entry name" value="WHD_ROQ1"/>
    <property type="match status" value="1"/>
</dbReference>
<dbReference type="InterPro" id="IPR042197">
    <property type="entry name" value="Apaf_helical"/>
</dbReference>
<dbReference type="InterPro" id="IPR001611">
    <property type="entry name" value="Leu-rich_rpt"/>
</dbReference>
<name>A0A7N2KLN0_QUELO</name>
<dbReference type="SUPFAM" id="SSF52058">
    <property type="entry name" value="L domain-like"/>
    <property type="match status" value="1"/>
</dbReference>
<dbReference type="InterPro" id="IPR003591">
    <property type="entry name" value="Leu-rich_rpt_typical-subtyp"/>
</dbReference>
<keyword evidence="2" id="KW-0433">Leucine-rich repeat</keyword>
<evidence type="ECO:0000259" key="8">
    <source>
        <dbReference type="PROSITE" id="PS50104"/>
    </source>
</evidence>
<protein>
    <recommendedName>
        <fullName evidence="1">ADP-ribosyl cyclase/cyclic ADP-ribose hydrolase</fullName>
        <ecNumber evidence="1">3.2.2.6</ecNumber>
    </recommendedName>
</protein>
<dbReference type="PANTHER" id="PTHR11017:SF559">
    <property type="entry name" value="DISEASE RESISTANCE PROTEIN CHL1"/>
    <property type="match status" value="1"/>
</dbReference>
<feature type="region of interest" description="Disordered" evidence="7">
    <location>
        <begin position="1"/>
        <end position="20"/>
    </location>
</feature>
<dbReference type="AlphaFoldDB" id="A0A7N2KLN0"/>
<accession>A0A7N2KLN0</accession>
<dbReference type="PRINTS" id="PR00364">
    <property type="entry name" value="DISEASERSIST"/>
</dbReference>
<organism evidence="9 10">
    <name type="scientific">Quercus lobata</name>
    <name type="common">Valley oak</name>
    <dbReference type="NCBI Taxonomy" id="97700"/>
    <lineage>
        <taxon>Eukaryota</taxon>
        <taxon>Viridiplantae</taxon>
        <taxon>Streptophyta</taxon>
        <taxon>Embryophyta</taxon>
        <taxon>Tracheophyta</taxon>
        <taxon>Spermatophyta</taxon>
        <taxon>Magnoliopsida</taxon>
        <taxon>eudicotyledons</taxon>
        <taxon>Gunneridae</taxon>
        <taxon>Pentapetalae</taxon>
        <taxon>rosids</taxon>
        <taxon>fabids</taxon>
        <taxon>Fagales</taxon>
        <taxon>Fagaceae</taxon>
        <taxon>Quercus</taxon>
    </lineage>
</organism>
<evidence type="ECO:0000313" key="9">
    <source>
        <dbReference type="EnsemblPlants" id="QL01p010483:mrna"/>
    </source>
</evidence>
<dbReference type="InterPro" id="IPR027417">
    <property type="entry name" value="P-loop_NTPase"/>
</dbReference>
<keyword evidence="3" id="KW-0677">Repeat</keyword>
<dbReference type="PROSITE" id="PS50104">
    <property type="entry name" value="TIR"/>
    <property type="match status" value="1"/>
</dbReference>
<dbReference type="SUPFAM" id="SSF52200">
    <property type="entry name" value="Toll/Interleukin receptor TIR domain"/>
    <property type="match status" value="1"/>
</dbReference>
<dbReference type="InterPro" id="IPR058192">
    <property type="entry name" value="WHD_ROQ1-like"/>
</dbReference>
<dbReference type="GO" id="GO:0043531">
    <property type="term" value="F:ADP binding"/>
    <property type="evidence" value="ECO:0007669"/>
    <property type="project" value="InterPro"/>
</dbReference>
<dbReference type="Gene3D" id="3.40.50.10140">
    <property type="entry name" value="Toll/interleukin-1 receptor homology (TIR) domain"/>
    <property type="match status" value="1"/>
</dbReference>
<dbReference type="Proteomes" id="UP000594261">
    <property type="component" value="Chromosome 1"/>
</dbReference>
<dbReference type="InterPro" id="IPR044974">
    <property type="entry name" value="Disease_R_plants"/>
</dbReference>
<dbReference type="Pfam" id="PF00560">
    <property type="entry name" value="LRR_1"/>
    <property type="match status" value="1"/>
</dbReference>
<dbReference type="InterPro" id="IPR000157">
    <property type="entry name" value="TIR_dom"/>
</dbReference>
<dbReference type="RefSeq" id="XP_030956014.1">
    <property type="nucleotide sequence ID" value="XM_031100154.1"/>
</dbReference>
<dbReference type="GO" id="GO:0061809">
    <property type="term" value="F:NAD+ nucleosidase activity, cyclic ADP-ribose generating"/>
    <property type="evidence" value="ECO:0007669"/>
    <property type="project" value="UniProtKB-EC"/>
</dbReference>
<dbReference type="Gene3D" id="3.80.10.10">
    <property type="entry name" value="Ribonuclease Inhibitor"/>
    <property type="match status" value="2"/>
</dbReference>
<dbReference type="Pfam" id="PF07725">
    <property type="entry name" value="LRR_3"/>
    <property type="match status" value="1"/>
</dbReference>
<keyword evidence="5" id="KW-0520">NAD</keyword>
<evidence type="ECO:0000256" key="1">
    <source>
        <dbReference type="ARBA" id="ARBA00011982"/>
    </source>
</evidence>